<protein>
    <submittedName>
        <fullName evidence="1">Uncharacterized protein</fullName>
    </submittedName>
</protein>
<proteinExistence type="predicted"/>
<dbReference type="EMBL" id="BSFQ01000045">
    <property type="protein sequence ID" value="GLL15319.1"/>
    <property type="molecule type" value="Genomic_DNA"/>
</dbReference>
<comment type="caution">
    <text evidence="1">The sequence shown here is derived from an EMBL/GenBank/DDBJ whole genome shotgun (WGS) entry which is preliminary data.</text>
</comment>
<dbReference type="Proteomes" id="UP001143463">
    <property type="component" value="Unassembled WGS sequence"/>
</dbReference>
<evidence type="ECO:0000313" key="2">
    <source>
        <dbReference type="Proteomes" id="UP001143463"/>
    </source>
</evidence>
<keyword evidence="2" id="KW-1185">Reference proteome</keyword>
<reference evidence="1" key="2">
    <citation type="submission" date="2023-01" db="EMBL/GenBank/DDBJ databases">
        <authorList>
            <person name="Sun Q."/>
            <person name="Evtushenko L."/>
        </authorList>
    </citation>
    <scope>NUCLEOTIDE SEQUENCE</scope>
    <source>
        <strain evidence="1">VKM Ac-1069</strain>
    </source>
</reference>
<name>A0A9W6NZZ2_9PSEU</name>
<dbReference type="AlphaFoldDB" id="A0A9W6NZZ2"/>
<accession>A0A9W6NZZ2</accession>
<gene>
    <name evidence="1" type="ORF">GCM10017577_64690</name>
</gene>
<reference evidence="1" key="1">
    <citation type="journal article" date="2014" name="Int. J. Syst. Evol. Microbiol.">
        <title>Complete genome sequence of Corynebacterium casei LMG S-19264T (=DSM 44701T), isolated from a smear-ripened cheese.</title>
        <authorList>
            <consortium name="US DOE Joint Genome Institute (JGI-PGF)"/>
            <person name="Walter F."/>
            <person name="Albersmeier A."/>
            <person name="Kalinowski J."/>
            <person name="Ruckert C."/>
        </authorList>
    </citation>
    <scope>NUCLEOTIDE SEQUENCE</scope>
    <source>
        <strain evidence="1">VKM Ac-1069</strain>
    </source>
</reference>
<evidence type="ECO:0000313" key="1">
    <source>
        <dbReference type="EMBL" id="GLL15319.1"/>
    </source>
</evidence>
<organism evidence="1 2">
    <name type="scientific">Pseudonocardia halophobica</name>
    <dbReference type="NCBI Taxonomy" id="29401"/>
    <lineage>
        <taxon>Bacteria</taxon>
        <taxon>Bacillati</taxon>
        <taxon>Actinomycetota</taxon>
        <taxon>Actinomycetes</taxon>
        <taxon>Pseudonocardiales</taxon>
        <taxon>Pseudonocardiaceae</taxon>
        <taxon>Pseudonocardia</taxon>
    </lineage>
</organism>
<sequence length="71" mass="7308">MRARPGVVGAGVAGGVGNGGAFLVLTGPDRPATSLGRGSYPPVVFRVVQGPMTGVLFRFPEQVCHGSRTRE</sequence>